<proteinExistence type="predicted"/>
<feature type="compositionally biased region" description="Polar residues" evidence="1">
    <location>
        <begin position="1"/>
        <end position="10"/>
    </location>
</feature>
<dbReference type="RefSeq" id="XP_060453118.1">
    <property type="nucleotide sequence ID" value="XM_060601789.1"/>
</dbReference>
<sequence length="237" mass="26163">MTSPSDSKVPSPNPQVEPASNSSNGTSLSMASPSERRKHWTAMCAVLHIPVSAMQVEQAEMLERMVLADPAANDDDKSMVQEFVARNRLVYQGIAGKGGDPGLVALYAQFAAHFGHDLPPLRRCDYNGATNVMDMMAVQNIRTLNAANYQLGMDIKAIINRLSPLPPGFPTQFNIKKLSKLPLNLLRMYFVYLQFYLRPLRISHHDLEPIFRGSKGPLVRALRALLGVPPTGVSPFH</sequence>
<dbReference type="KEGG" id="ccac:CcaHIS019_0105700"/>
<dbReference type="Proteomes" id="UP001233271">
    <property type="component" value="Chromosome 1"/>
</dbReference>
<evidence type="ECO:0000313" key="2">
    <source>
        <dbReference type="EMBL" id="BEI87852.1"/>
    </source>
</evidence>
<feature type="region of interest" description="Disordered" evidence="1">
    <location>
        <begin position="1"/>
        <end position="34"/>
    </location>
</feature>
<evidence type="ECO:0000256" key="1">
    <source>
        <dbReference type="SAM" id="MobiDB-lite"/>
    </source>
</evidence>
<feature type="compositionally biased region" description="Polar residues" evidence="1">
    <location>
        <begin position="18"/>
        <end position="32"/>
    </location>
</feature>
<organism evidence="2 3">
    <name type="scientific">Cutaneotrichosporon cavernicola</name>
    <dbReference type="NCBI Taxonomy" id="279322"/>
    <lineage>
        <taxon>Eukaryota</taxon>
        <taxon>Fungi</taxon>
        <taxon>Dikarya</taxon>
        <taxon>Basidiomycota</taxon>
        <taxon>Agaricomycotina</taxon>
        <taxon>Tremellomycetes</taxon>
        <taxon>Trichosporonales</taxon>
        <taxon>Trichosporonaceae</taxon>
        <taxon>Cutaneotrichosporon</taxon>
    </lineage>
</organism>
<name>A0AA48I1U7_9TREE</name>
<accession>A0AA48I1U7</accession>
<dbReference type="AlphaFoldDB" id="A0AA48I1U7"/>
<dbReference type="EMBL" id="AP028212">
    <property type="protein sequence ID" value="BEI87852.1"/>
    <property type="molecule type" value="Genomic_DNA"/>
</dbReference>
<evidence type="ECO:0000313" key="3">
    <source>
        <dbReference type="Proteomes" id="UP001233271"/>
    </source>
</evidence>
<protein>
    <submittedName>
        <fullName evidence="2">Uncharacterized protein</fullName>
    </submittedName>
</protein>
<keyword evidence="3" id="KW-1185">Reference proteome</keyword>
<reference evidence="2" key="1">
    <citation type="journal article" date="2023" name="BMC Genomics">
        <title>Chromosome-level genome assemblies of Cutaneotrichosporon spp. (Trichosporonales, Basidiomycota) reveal imbalanced evolution between nucleotide sequences and chromosome synteny.</title>
        <authorList>
            <person name="Kobayashi Y."/>
            <person name="Kayamori A."/>
            <person name="Aoki K."/>
            <person name="Shiwa Y."/>
            <person name="Matsutani M."/>
            <person name="Fujita N."/>
            <person name="Sugita T."/>
            <person name="Iwasaki W."/>
            <person name="Tanaka N."/>
            <person name="Takashima M."/>
        </authorList>
    </citation>
    <scope>NUCLEOTIDE SEQUENCE</scope>
    <source>
        <strain evidence="2">HIS019</strain>
    </source>
</reference>
<dbReference type="GeneID" id="85491723"/>
<gene>
    <name evidence="2" type="ORF">CcaverHIS019_0105700</name>
</gene>